<comment type="subcellular location">
    <subcellularLocation>
        <location evidence="3">Cytoplasm</location>
    </subcellularLocation>
    <subcellularLocation>
        <location evidence="2">Nucleus</location>
    </subcellularLocation>
</comment>
<dbReference type="Proteomes" id="UP000663829">
    <property type="component" value="Unassembled WGS sequence"/>
</dbReference>
<dbReference type="InterPro" id="IPR029060">
    <property type="entry name" value="PIN-like_dom_sf"/>
</dbReference>
<dbReference type="SMART" id="SM00955">
    <property type="entry name" value="RNB"/>
    <property type="match status" value="1"/>
</dbReference>
<dbReference type="EMBL" id="CAJNOQ010000562">
    <property type="protein sequence ID" value="CAF0814936.1"/>
    <property type="molecule type" value="Genomic_DNA"/>
</dbReference>
<evidence type="ECO:0000256" key="7">
    <source>
        <dbReference type="ARBA" id="ARBA00022722"/>
    </source>
</evidence>
<evidence type="ECO:0000259" key="16">
    <source>
        <dbReference type="SMART" id="SM00670"/>
    </source>
</evidence>
<dbReference type="InterPro" id="IPR022966">
    <property type="entry name" value="RNase_II/R_CS"/>
</dbReference>
<evidence type="ECO:0000256" key="11">
    <source>
        <dbReference type="ARBA" id="ARBA00022884"/>
    </source>
</evidence>
<evidence type="ECO:0000313" key="21">
    <source>
        <dbReference type="EMBL" id="CAF3600950.1"/>
    </source>
</evidence>
<dbReference type="PROSITE" id="PS01175">
    <property type="entry name" value="RIBONUCLEASE_II"/>
    <property type="match status" value="1"/>
</dbReference>
<comment type="similarity">
    <text evidence="4 15">Belongs to the RNR ribonuclease family.</text>
</comment>
<dbReference type="SUPFAM" id="SSF88723">
    <property type="entry name" value="PIN domain-like"/>
    <property type="match status" value="1"/>
</dbReference>
<gene>
    <name evidence="19" type="ORF">GPM918_LOCUS4235</name>
    <name evidence="18" type="ORF">OVA965_LOCUS730</name>
    <name evidence="21" type="ORF">SRO942_LOCUS4235</name>
    <name evidence="20" type="ORF">TMI583_LOCUS730</name>
</gene>
<dbReference type="FunFam" id="3.40.50.1010:FF:000021">
    <property type="entry name" value="DIS3-like exonuclease 1 isoform X1"/>
    <property type="match status" value="1"/>
</dbReference>
<keyword evidence="6" id="KW-0698">rRNA processing</keyword>
<evidence type="ECO:0000313" key="19">
    <source>
        <dbReference type="EMBL" id="CAF0814936.1"/>
    </source>
</evidence>
<dbReference type="Pfam" id="PF17849">
    <property type="entry name" value="OB_Dis3"/>
    <property type="match status" value="1"/>
</dbReference>
<evidence type="ECO:0000256" key="4">
    <source>
        <dbReference type="ARBA" id="ARBA00005785"/>
    </source>
</evidence>
<dbReference type="Gene3D" id="3.40.50.1010">
    <property type="entry name" value="5'-nuclease"/>
    <property type="match status" value="1"/>
</dbReference>
<keyword evidence="12" id="KW-0539">Nucleus</keyword>
<dbReference type="GO" id="GO:0000176">
    <property type="term" value="C:nuclear exosome (RNase complex)"/>
    <property type="evidence" value="ECO:0007669"/>
    <property type="project" value="UniProtKB-ARBA"/>
</dbReference>
<dbReference type="GO" id="GO:0003723">
    <property type="term" value="F:RNA binding"/>
    <property type="evidence" value="ECO:0007669"/>
    <property type="project" value="UniProtKB-KW"/>
</dbReference>
<evidence type="ECO:0000256" key="1">
    <source>
        <dbReference type="ARBA" id="ARBA00001946"/>
    </source>
</evidence>
<evidence type="ECO:0000256" key="12">
    <source>
        <dbReference type="ARBA" id="ARBA00023242"/>
    </source>
</evidence>
<comment type="caution">
    <text evidence="19">The sequence shown here is derived from an EMBL/GenBank/DDBJ whole genome shotgun (WGS) entry which is preliminary data.</text>
</comment>
<keyword evidence="5" id="KW-0963">Cytoplasm</keyword>
<dbReference type="InterPro" id="IPR050180">
    <property type="entry name" value="RNR_Ribonuclease"/>
</dbReference>
<dbReference type="Pfam" id="PF17215">
    <property type="entry name" value="Rrp44_S1"/>
    <property type="match status" value="1"/>
</dbReference>
<evidence type="ECO:0000259" key="17">
    <source>
        <dbReference type="SMART" id="SM00955"/>
    </source>
</evidence>
<keyword evidence="7" id="KW-0540">Nuclease</keyword>
<keyword evidence="9" id="KW-0271">Exosome</keyword>
<dbReference type="GO" id="GO:0000177">
    <property type="term" value="C:cytoplasmic exosome (RNase complex)"/>
    <property type="evidence" value="ECO:0007669"/>
    <property type="project" value="TreeGrafter"/>
</dbReference>
<evidence type="ECO:0000256" key="3">
    <source>
        <dbReference type="ARBA" id="ARBA00004496"/>
    </source>
</evidence>
<dbReference type="GO" id="GO:0019899">
    <property type="term" value="F:enzyme binding"/>
    <property type="evidence" value="ECO:0007669"/>
    <property type="project" value="UniProtKB-ARBA"/>
</dbReference>
<evidence type="ECO:0000256" key="13">
    <source>
        <dbReference type="ARBA" id="ARBA00077221"/>
    </source>
</evidence>
<dbReference type="GO" id="GO:0006364">
    <property type="term" value="P:rRNA processing"/>
    <property type="evidence" value="ECO:0007669"/>
    <property type="project" value="UniProtKB-KW"/>
</dbReference>
<evidence type="ECO:0000256" key="5">
    <source>
        <dbReference type="ARBA" id="ARBA00022490"/>
    </source>
</evidence>
<sequence>MTIIVDSRRINSFLRKTRRGHVLKTTHELYLRNDISCGSKLCQLCTNETKILDNKVNNGNQLIPNGHYLVVDTNVVLQQIDLLEDPLFTNVILPQIVLNESLAIYKRIRTLISVPERKFFVFINEFNQDTYILRKAGESPNDRNDRAIRKIVQFYTEHLLQKSTGSNMSIILLTDDMANRDLARADGLHAFTLKEYIQSLNRPELLDRLVLKEESFDLEKNIGKRKEIIFPEHITLSEIQRGLKSGKYLQGTYQASRENYLEANVFVQDSEKYTQLFVQGYRNLNRAIHDDVVAVEILQETEWATPFSLVIDDKDDDQGDLVIEQEETGLVVPGSSSKKQASCRIVGIIKRNWRQYCGILQESVAGAKFHLFVPHERRIPKIRIESRQAEQLKNSRVVVQIDCWPRCSRYPQGHFVKTLGQLGDKDTENEVILAEHDILHHDFPEAVLDCLPQMPWKIMDECGVHIADVTHFVRPNTAIDLEARERGTTVYLVDRRIDMLPVLLSGNLCSLRDGEERLAFSVLWELTPDAEIVTTTFHKSIIKSSAAMTYQHAQSVKDDQGMQNDIAKSLRLLHLIAAKLRKTRMENGALVLESAEVRFRLDTETHDPLDVINKELRETNWLVEEFMLLANISVAKKIYELFPECACLRKHPTPPASNFDPLIKAAEAKVGDFFKKEKHGQQQTGHLCKELAESLDKAVLPDNPYFNTMLRMLATRCMMQAVYFCSGFQSEGKSFDHYGLATPIYTHFTSPIRRYSDIIVHRLLAAGINADVTYPDLLNKHHLQQTCNNLNYRHRMAQYAARASVDLHTQLFFKNRCTDEEGYVLGVRKNALQILLPHYGLETTLFLRDENGKSICNYNEEEATQTIKDVTIRMFDRVTVQISVDRTNLQRQRIQVRLVKPPIDGFSVSPVTKTQMSLDGRDVDDISVPSKRIKLTKK</sequence>
<reference evidence="19" key="1">
    <citation type="submission" date="2021-02" db="EMBL/GenBank/DDBJ databases">
        <authorList>
            <person name="Nowell W R."/>
        </authorList>
    </citation>
    <scope>NUCLEOTIDE SEQUENCE</scope>
</reference>
<proteinExistence type="inferred from homology"/>
<dbReference type="AlphaFoldDB" id="A0A813TY82"/>
<dbReference type="InterPro" id="IPR041505">
    <property type="entry name" value="Dis3_CSD2"/>
</dbReference>
<evidence type="ECO:0000313" key="20">
    <source>
        <dbReference type="EMBL" id="CAF3505070.1"/>
    </source>
</evidence>
<evidence type="ECO:0000256" key="8">
    <source>
        <dbReference type="ARBA" id="ARBA00022801"/>
    </source>
</evidence>
<dbReference type="InterPro" id="IPR012340">
    <property type="entry name" value="NA-bd_OB-fold"/>
</dbReference>
<evidence type="ECO:0000256" key="9">
    <source>
        <dbReference type="ARBA" id="ARBA00022835"/>
    </source>
</evidence>
<evidence type="ECO:0000256" key="10">
    <source>
        <dbReference type="ARBA" id="ARBA00022839"/>
    </source>
</evidence>
<protein>
    <recommendedName>
        <fullName evidence="13">Protein DIS3 homolog</fullName>
    </recommendedName>
    <alternativeName>
        <fullName evidence="14">Ribosomal RNA-processing protein 44</fullName>
    </alternativeName>
</protein>
<dbReference type="InterPro" id="IPR002716">
    <property type="entry name" value="PIN_dom"/>
</dbReference>
<keyword evidence="10" id="KW-0269">Exonuclease</keyword>
<dbReference type="Pfam" id="PF00773">
    <property type="entry name" value="RNB"/>
    <property type="match status" value="1"/>
</dbReference>
<dbReference type="PANTHER" id="PTHR23355">
    <property type="entry name" value="RIBONUCLEASE"/>
    <property type="match status" value="1"/>
</dbReference>
<dbReference type="OrthoDB" id="372421at2759"/>
<dbReference type="Proteomes" id="UP000677228">
    <property type="component" value="Unassembled WGS sequence"/>
</dbReference>
<dbReference type="EMBL" id="CAJNOK010000111">
    <property type="protein sequence ID" value="CAF0730016.1"/>
    <property type="molecule type" value="Genomic_DNA"/>
</dbReference>
<keyword evidence="11" id="KW-0694">RNA-binding</keyword>
<feature type="domain" description="RNB" evidence="17">
    <location>
        <begin position="435"/>
        <end position="770"/>
    </location>
</feature>
<dbReference type="PANTHER" id="PTHR23355:SF35">
    <property type="entry name" value="EXOSOME COMPLEX EXONUCLEASE RRP44"/>
    <property type="match status" value="1"/>
</dbReference>
<dbReference type="GO" id="GO:0071031">
    <property type="term" value="P:nuclear mRNA surveillance of mRNA 3'-end processing"/>
    <property type="evidence" value="ECO:0007669"/>
    <property type="project" value="TreeGrafter"/>
</dbReference>
<dbReference type="InterPro" id="IPR033770">
    <property type="entry name" value="RRP44_S1"/>
</dbReference>
<accession>A0A813TY82</accession>
<dbReference type="GO" id="GO:0016075">
    <property type="term" value="P:rRNA catabolic process"/>
    <property type="evidence" value="ECO:0007669"/>
    <property type="project" value="TreeGrafter"/>
</dbReference>
<dbReference type="Pfam" id="PF13638">
    <property type="entry name" value="PIN_4"/>
    <property type="match status" value="1"/>
</dbReference>
<dbReference type="InterPro" id="IPR001900">
    <property type="entry name" value="RNase_II/R"/>
</dbReference>
<dbReference type="SMART" id="SM00670">
    <property type="entry name" value="PINc"/>
    <property type="match status" value="1"/>
</dbReference>
<dbReference type="EMBL" id="CAJOBC010000562">
    <property type="protein sequence ID" value="CAF3600950.1"/>
    <property type="molecule type" value="Genomic_DNA"/>
</dbReference>
<evidence type="ECO:0000256" key="2">
    <source>
        <dbReference type="ARBA" id="ARBA00004123"/>
    </source>
</evidence>
<evidence type="ECO:0000256" key="6">
    <source>
        <dbReference type="ARBA" id="ARBA00022552"/>
    </source>
</evidence>
<evidence type="ECO:0000256" key="15">
    <source>
        <dbReference type="RuleBase" id="RU003901"/>
    </source>
</evidence>
<dbReference type="GO" id="GO:0004519">
    <property type="term" value="F:endonuclease activity"/>
    <property type="evidence" value="ECO:0007669"/>
    <property type="project" value="TreeGrafter"/>
</dbReference>
<dbReference type="InterPro" id="IPR033771">
    <property type="entry name" value="Rrp44_CSD1"/>
</dbReference>
<dbReference type="FunFam" id="2.40.50.140:FF:000125">
    <property type="entry name" value="exosome complex exonuclease RRP44 isoform X1"/>
    <property type="match status" value="1"/>
</dbReference>
<keyword evidence="22" id="KW-1185">Reference proteome</keyword>
<dbReference type="SUPFAM" id="SSF50249">
    <property type="entry name" value="Nucleic acid-binding proteins"/>
    <property type="match status" value="3"/>
</dbReference>
<dbReference type="EMBL" id="CAJOBA010000111">
    <property type="protein sequence ID" value="CAF3505070.1"/>
    <property type="molecule type" value="Genomic_DNA"/>
</dbReference>
<evidence type="ECO:0000313" key="18">
    <source>
        <dbReference type="EMBL" id="CAF0730016.1"/>
    </source>
</evidence>
<comment type="cofactor">
    <cofactor evidence="1">
        <name>Mg(2+)</name>
        <dbReference type="ChEBI" id="CHEBI:18420"/>
    </cofactor>
</comment>
<dbReference type="Gene3D" id="2.40.50.140">
    <property type="entry name" value="Nucleic acid-binding proteins"/>
    <property type="match status" value="1"/>
</dbReference>
<organism evidence="19 22">
    <name type="scientific">Didymodactylos carnosus</name>
    <dbReference type="NCBI Taxonomy" id="1234261"/>
    <lineage>
        <taxon>Eukaryota</taxon>
        <taxon>Metazoa</taxon>
        <taxon>Spiralia</taxon>
        <taxon>Gnathifera</taxon>
        <taxon>Rotifera</taxon>
        <taxon>Eurotatoria</taxon>
        <taxon>Bdelloidea</taxon>
        <taxon>Philodinida</taxon>
        <taxon>Philodinidae</taxon>
        <taxon>Didymodactylos</taxon>
    </lineage>
</organism>
<dbReference type="CDD" id="cd09862">
    <property type="entry name" value="PIN_Rrp44-like"/>
    <property type="match status" value="1"/>
</dbReference>
<evidence type="ECO:0000256" key="14">
    <source>
        <dbReference type="ARBA" id="ARBA00077930"/>
    </source>
</evidence>
<keyword evidence="8" id="KW-0378">Hydrolase</keyword>
<dbReference type="Proteomes" id="UP000682733">
    <property type="component" value="Unassembled WGS sequence"/>
</dbReference>
<dbReference type="FunFam" id="2.40.50.700:FF:000001">
    <property type="entry name" value="Exosome complex exonuclease exoribonuclease (Rrp44)"/>
    <property type="match status" value="1"/>
</dbReference>
<name>A0A813TY82_9BILA</name>
<dbReference type="GO" id="GO:0000175">
    <property type="term" value="F:3'-5'-RNA exonuclease activity"/>
    <property type="evidence" value="ECO:0007669"/>
    <property type="project" value="TreeGrafter"/>
</dbReference>
<feature type="domain" description="PIN" evidence="16">
    <location>
        <begin position="67"/>
        <end position="181"/>
    </location>
</feature>
<dbReference type="Gene3D" id="2.40.50.690">
    <property type="match status" value="1"/>
</dbReference>
<dbReference type="Pfam" id="PF17216">
    <property type="entry name" value="Rrp44_CSD1"/>
    <property type="match status" value="1"/>
</dbReference>
<dbReference type="Proteomes" id="UP000681722">
    <property type="component" value="Unassembled WGS sequence"/>
</dbReference>
<dbReference type="Gene3D" id="2.40.50.700">
    <property type="match status" value="1"/>
</dbReference>
<evidence type="ECO:0000313" key="22">
    <source>
        <dbReference type="Proteomes" id="UP000663829"/>
    </source>
</evidence>